<evidence type="ECO:0000256" key="2">
    <source>
        <dbReference type="SAM" id="Phobius"/>
    </source>
</evidence>
<feature type="compositionally biased region" description="Pro residues" evidence="1">
    <location>
        <begin position="541"/>
        <end position="558"/>
    </location>
</feature>
<name>A0A6J7IJ72_9ZZZZ</name>
<gene>
    <name evidence="3" type="ORF">UFOPK3752_00444</name>
</gene>
<feature type="compositionally biased region" description="Low complexity" evidence="1">
    <location>
        <begin position="477"/>
        <end position="524"/>
    </location>
</feature>
<proteinExistence type="predicted"/>
<evidence type="ECO:0000256" key="1">
    <source>
        <dbReference type="SAM" id="MobiDB-lite"/>
    </source>
</evidence>
<feature type="region of interest" description="Disordered" evidence="1">
    <location>
        <begin position="271"/>
        <end position="347"/>
    </location>
</feature>
<dbReference type="PANTHER" id="PTHR48148">
    <property type="entry name" value="KERATINOCYTE PROLINE-RICH PROTEIN"/>
    <property type="match status" value="1"/>
</dbReference>
<feature type="transmembrane region" description="Helical" evidence="2">
    <location>
        <begin position="30"/>
        <end position="51"/>
    </location>
</feature>
<sequence length="558" mass="56809">MGRHGGRPLPRPAPQPGPELSPRRGVSTTAGMLVAASAVAIAGLTVFALVLSGVSLLPRGVGGAAPDPSLTPALAQVSLAYSPAQETVRETLGSVPVEGWAPVGPLTSGVGTPFDDLCGHSSSVDPTVAGARVFTVRGRQVLVTVSAFAAGAGAVAVADWWALLHECSAPGVGSYVDVAPGPDAVLAWIAESAARPGASSLTWRRGDVVASVSVPSSDPRDLAAAAEQIDTTLLAALAGRCAELDSHLSDAARSPWVRHDAFTGLTESIVVSVSPSPSPSPTAPQGVTPIPDSSTPDPLPSISYPLRPTEPVWPRDLPSQVPSPLVPSPPAPEPSTSAVPSRVDDPVGPGCGWGFTGQVKPRYDADHEAQIAQARAKQATSHLAAVQAQWQRNLVSYWQNSSAYAKQAEVFATYAVRVSAVARAWDAISSARAAYALALDQYSLASAALTSFYVDQFAAQAGYDEARSACGLPLATPTPLPSATDGPTATASTTPNPSPSPSLSWSVTGSPTSTPSSSVTSAPAPVCPPEVPTILLQTAPTLPPFPTAPPDPTPSGSP</sequence>
<feature type="region of interest" description="Disordered" evidence="1">
    <location>
        <begin position="477"/>
        <end position="558"/>
    </location>
</feature>
<accession>A0A6J7IJ72</accession>
<feature type="compositionally biased region" description="Pro residues" evidence="1">
    <location>
        <begin position="9"/>
        <end position="19"/>
    </location>
</feature>
<reference evidence="3" key="1">
    <citation type="submission" date="2020-05" db="EMBL/GenBank/DDBJ databases">
        <authorList>
            <person name="Chiriac C."/>
            <person name="Salcher M."/>
            <person name="Ghai R."/>
            <person name="Kavagutti S V."/>
        </authorList>
    </citation>
    <scope>NUCLEOTIDE SEQUENCE</scope>
</reference>
<feature type="transmembrane region" description="Helical" evidence="2">
    <location>
        <begin position="141"/>
        <end position="163"/>
    </location>
</feature>
<keyword evidence="2" id="KW-1133">Transmembrane helix</keyword>
<organism evidence="3">
    <name type="scientific">freshwater metagenome</name>
    <dbReference type="NCBI Taxonomy" id="449393"/>
    <lineage>
        <taxon>unclassified sequences</taxon>
        <taxon>metagenomes</taxon>
        <taxon>ecological metagenomes</taxon>
    </lineage>
</organism>
<feature type="region of interest" description="Disordered" evidence="1">
    <location>
        <begin position="1"/>
        <end position="25"/>
    </location>
</feature>
<dbReference type="PANTHER" id="PTHR48148:SF2">
    <property type="entry name" value="PA14 DOMAIN-CONTAINING PROTEIN"/>
    <property type="match status" value="1"/>
</dbReference>
<dbReference type="AlphaFoldDB" id="A0A6J7IJ72"/>
<keyword evidence="2" id="KW-0812">Transmembrane</keyword>
<evidence type="ECO:0000313" key="3">
    <source>
        <dbReference type="EMBL" id="CAB4931293.1"/>
    </source>
</evidence>
<dbReference type="EMBL" id="CAFBND010000011">
    <property type="protein sequence ID" value="CAB4931293.1"/>
    <property type="molecule type" value="Genomic_DNA"/>
</dbReference>
<feature type="compositionally biased region" description="Pro residues" evidence="1">
    <location>
        <begin position="324"/>
        <end position="333"/>
    </location>
</feature>
<protein>
    <submittedName>
        <fullName evidence="3">Unannotated protein</fullName>
    </submittedName>
</protein>
<keyword evidence="2" id="KW-0472">Membrane</keyword>